<dbReference type="Proteomes" id="UP001497623">
    <property type="component" value="Unassembled WGS sequence"/>
</dbReference>
<accession>A0AAV2QX84</accession>
<name>A0AAV2QX84_MEGNR</name>
<reference evidence="1 2" key="1">
    <citation type="submission" date="2024-05" db="EMBL/GenBank/DDBJ databases">
        <authorList>
            <person name="Wallberg A."/>
        </authorList>
    </citation>
    <scope>NUCLEOTIDE SEQUENCE [LARGE SCALE GENOMIC DNA]</scope>
</reference>
<dbReference type="AlphaFoldDB" id="A0AAV2QX84"/>
<proteinExistence type="predicted"/>
<comment type="caution">
    <text evidence="1">The sequence shown here is derived from an EMBL/GenBank/DDBJ whole genome shotgun (WGS) entry which is preliminary data.</text>
</comment>
<sequence>MIFRFVHYSSYLAQLLNFVHSNPRVTFLVSIASCHRTVGRYIEKIAMFFEFIDQPTVWLIINFVSCAAYRPYICCNFGYSRPLIWPIWDKFAISVYFSRNILRGI</sequence>
<organism evidence="1 2">
    <name type="scientific">Meganyctiphanes norvegica</name>
    <name type="common">Northern krill</name>
    <name type="synonym">Thysanopoda norvegica</name>
    <dbReference type="NCBI Taxonomy" id="48144"/>
    <lineage>
        <taxon>Eukaryota</taxon>
        <taxon>Metazoa</taxon>
        <taxon>Ecdysozoa</taxon>
        <taxon>Arthropoda</taxon>
        <taxon>Crustacea</taxon>
        <taxon>Multicrustacea</taxon>
        <taxon>Malacostraca</taxon>
        <taxon>Eumalacostraca</taxon>
        <taxon>Eucarida</taxon>
        <taxon>Euphausiacea</taxon>
        <taxon>Euphausiidae</taxon>
        <taxon>Meganyctiphanes</taxon>
    </lineage>
</organism>
<gene>
    <name evidence="1" type="ORF">MNOR_LOCUS18230</name>
</gene>
<evidence type="ECO:0000313" key="2">
    <source>
        <dbReference type="Proteomes" id="UP001497623"/>
    </source>
</evidence>
<keyword evidence="2" id="KW-1185">Reference proteome</keyword>
<protein>
    <submittedName>
        <fullName evidence="1">Uncharacterized protein</fullName>
    </submittedName>
</protein>
<evidence type="ECO:0000313" key="1">
    <source>
        <dbReference type="EMBL" id="CAL4106003.1"/>
    </source>
</evidence>
<dbReference type="EMBL" id="CAXKWB010012933">
    <property type="protein sequence ID" value="CAL4106003.1"/>
    <property type="molecule type" value="Genomic_DNA"/>
</dbReference>